<feature type="region of interest" description="Disordered" evidence="1">
    <location>
        <begin position="61"/>
        <end position="90"/>
    </location>
</feature>
<comment type="caution">
    <text evidence="3">The sequence shown here is derived from an EMBL/GenBank/DDBJ whole genome shotgun (WGS) entry which is preliminary data.</text>
</comment>
<feature type="compositionally biased region" description="Pro residues" evidence="1">
    <location>
        <begin position="72"/>
        <end position="83"/>
    </location>
</feature>
<keyword evidence="2" id="KW-0472">Membrane</keyword>
<name>A0ABS1XS24_9ACTN</name>
<keyword evidence="2" id="KW-1133">Transmembrane helix</keyword>
<protein>
    <submittedName>
        <fullName evidence="3">LPXTG cell wall anchor domain-containing protein</fullName>
    </submittedName>
</protein>
<organism evidence="3 4">
    <name type="scientific">Micromonospora parastrephiae</name>
    <dbReference type="NCBI Taxonomy" id="2806101"/>
    <lineage>
        <taxon>Bacteria</taxon>
        <taxon>Bacillati</taxon>
        <taxon>Actinomycetota</taxon>
        <taxon>Actinomycetes</taxon>
        <taxon>Micromonosporales</taxon>
        <taxon>Micromonosporaceae</taxon>
        <taxon>Micromonospora</taxon>
    </lineage>
</organism>
<evidence type="ECO:0000256" key="2">
    <source>
        <dbReference type="SAM" id="Phobius"/>
    </source>
</evidence>
<reference evidence="3 4" key="1">
    <citation type="submission" date="2021-01" db="EMBL/GenBank/DDBJ databases">
        <title>Draft genome sequence of Micromonospora sp. strain STR1_7.</title>
        <authorList>
            <person name="Karlyshev A."/>
            <person name="Jawad R."/>
        </authorList>
    </citation>
    <scope>NUCLEOTIDE SEQUENCE [LARGE SCALE GENOMIC DNA]</scope>
    <source>
        <strain evidence="3 4">STR1-7</strain>
    </source>
</reference>
<dbReference type="NCBIfam" id="TIGR01167">
    <property type="entry name" value="LPXTG_anchor"/>
    <property type="match status" value="1"/>
</dbReference>
<dbReference type="EMBL" id="JAEVHM010000030">
    <property type="protein sequence ID" value="MBM0232060.1"/>
    <property type="molecule type" value="Genomic_DNA"/>
</dbReference>
<accession>A0ABS1XS24</accession>
<evidence type="ECO:0000256" key="1">
    <source>
        <dbReference type="SAM" id="MobiDB-lite"/>
    </source>
</evidence>
<feature type="compositionally biased region" description="Low complexity" evidence="1">
    <location>
        <begin position="61"/>
        <end position="71"/>
    </location>
</feature>
<keyword evidence="4" id="KW-1185">Reference proteome</keyword>
<proteinExistence type="predicted"/>
<evidence type="ECO:0000313" key="4">
    <source>
        <dbReference type="Proteomes" id="UP000601027"/>
    </source>
</evidence>
<dbReference type="RefSeq" id="WP_203174500.1">
    <property type="nucleotide sequence ID" value="NZ_JAEVHM010000030.1"/>
</dbReference>
<gene>
    <name evidence="3" type="ORF">JNW91_09400</name>
</gene>
<evidence type="ECO:0000313" key="3">
    <source>
        <dbReference type="EMBL" id="MBM0232060.1"/>
    </source>
</evidence>
<keyword evidence="2" id="KW-0812">Transmembrane</keyword>
<dbReference type="Proteomes" id="UP000601027">
    <property type="component" value="Unassembled WGS sequence"/>
</dbReference>
<feature type="transmembrane region" description="Helical" evidence="2">
    <location>
        <begin position="98"/>
        <end position="118"/>
    </location>
</feature>
<sequence length="124" mass="12323">MAKAVGRSVLVGGILAAVAGLVFAVSPMLIPDAASLTAVAAVQAAPSAGTDVIFEVLSASPSASPTMSPTVQPTPPPTHPTPEPTHSHLPVTGDDGGFIWSIAGLGGGLLLLGWLLVARRSRPS</sequence>